<feature type="short sequence motif" description="Histidine triad motif" evidence="2 3">
    <location>
        <begin position="99"/>
        <end position="103"/>
    </location>
</feature>
<evidence type="ECO:0000256" key="2">
    <source>
        <dbReference type="PIRSR" id="PIRSR601310-3"/>
    </source>
</evidence>
<keyword evidence="6" id="KW-1185">Reference proteome</keyword>
<evidence type="ECO:0000256" key="1">
    <source>
        <dbReference type="PIRSR" id="PIRSR601310-1"/>
    </source>
</evidence>
<dbReference type="SUPFAM" id="SSF54197">
    <property type="entry name" value="HIT-like"/>
    <property type="match status" value="1"/>
</dbReference>
<dbReference type="PANTHER" id="PTHR46648">
    <property type="entry name" value="HIT FAMILY PROTEIN 1"/>
    <property type="match status" value="1"/>
</dbReference>
<sequence length="153" mass="17399">MASGKCVFCEILAGRLPAEVVYRDESCIALLDAFPVTRGHLLLIPHLHAQHIEELPAQTVTHLFRLGAEFSSALRKNKEIPATNLMLNNGKAANQHVPHVHLHVVPRRNGDSLWVIWRFFTRFFNPLSYLGRKRRMARDAAYVRNLLDGVRAN</sequence>
<dbReference type="InterPro" id="IPR036265">
    <property type="entry name" value="HIT-like_sf"/>
</dbReference>
<evidence type="ECO:0000313" key="6">
    <source>
        <dbReference type="Proteomes" id="UP000031572"/>
    </source>
</evidence>
<dbReference type="OrthoDB" id="9784774at2"/>
<dbReference type="EMBL" id="JWJG01000028">
    <property type="protein sequence ID" value="KIF83363.1"/>
    <property type="molecule type" value="Genomic_DNA"/>
</dbReference>
<dbReference type="AlphaFoldDB" id="A0A0C1Y8V7"/>
<dbReference type="PANTHER" id="PTHR46648:SF1">
    <property type="entry name" value="ADENOSINE 5'-MONOPHOSPHORAMIDASE HNT1"/>
    <property type="match status" value="1"/>
</dbReference>
<dbReference type="PRINTS" id="PR00332">
    <property type="entry name" value="HISTRIAD"/>
</dbReference>
<evidence type="ECO:0000256" key="3">
    <source>
        <dbReference type="PROSITE-ProRule" id="PRU00464"/>
    </source>
</evidence>
<gene>
    <name evidence="5" type="ORF">TSA66_25035</name>
</gene>
<reference evidence="5 6" key="1">
    <citation type="submission" date="2014-12" db="EMBL/GenBank/DDBJ databases">
        <title>Denitrispirillum autotrophicum gen. nov., sp. nov., Denitrifying, Facultatively Autotrophic Bacteria Isolated from Rice Paddy Soil.</title>
        <authorList>
            <person name="Ishii S."/>
            <person name="Ashida N."/>
            <person name="Ohno H."/>
            <person name="Otsuka S."/>
            <person name="Yokota A."/>
            <person name="Senoo K."/>
        </authorList>
    </citation>
    <scope>NUCLEOTIDE SEQUENCE [LARGE SCALE GENOMIC DNA]</scope>
    <source>
        <strain evidence="5 6">TSA66</strain>
    </source>
</reference>
<proteinExistence type="predicted"/>
<dbReference type="GO" id="GO:0003824">
    <property type="term" value="F:catalytic activity"/>
    <property type="evidence" value="ECO:0007669"/>
    <property type="project" value="InterPro"/>
</dbReference>
<feature type="domain" description="HIT" evidence="4">
    <location>
        <begin position="7"/>
        <end position="114"/>
    </location>
</feature>
<dbReference type="InterPro" id="IPR011146">
    <property type="entry name" value="HIT-like"/>
</dbReference>
<dbReference type="GO" id="GO:0009117">
    <property type="term" value="P:nucleotide metabolic process"/>
    <property type="evidence" value="ECO:0007669"/>
    <property type="project" value="TreeGrafter"/>
</dbReference>
<name>A0A0C1Y8V7_9BURK</name>
<protein>
    <recommendedName>
        <fullName evidence="4">HIT domain-containing protein</fullName>
    </recommendedName>
</protein>
<organism evidence="5 6">
    <name type="scientific">Noviherbaspirillum autotrophicum</name>
    <dbReference type="NCBI Taxonomy" id="709839"/>
    <lineage>
        <taxon>Bacteria</taxon>
        <taxon>Pseudomonadati</taxon>
        <taxon>Pseudomonadota</taxon>
        <taxon>Betaproteobacteria</taxon>
        <taxon>Burkholderiales</taxon>
        <taxon>Oxalobacteraceae</taxon>
        <taxon>Noviherbaspirillum</taxon>
    </lineage>
</organism>
<evidence type="ECO:0000259" key="4">
    <source>
        <dbReference type="PROSITE" id="PS51084"/>
    </source>
</evidence>
<feature type="active site" description="Tele-AMP-histidine intermediate" evidence="1">
    <location>
        <position position="101"/>
    </location>
</feature>
<dbReference type="PROSITE" id="PS51084">
    <property type="entry name" value="HIT_2"/>
    <property type="match status" value="1"/>
</dbReference>
<dbReference type="Proteomes" id="UP000031572">
    <property type="component" value="Unassembled WGS sequence"/>
</dbReference>
<dbReference type="STRING" id="709839.TSA66_25035"/>
<dbReference type="Gene3D" id="3.30.428.10">
    <property type="entry name" value="HIT-like"/>
    <property type="match status" value="1"/>
</dbReference>
<dbReference type="Pfam" id="PF01230">
    <property type="entry name" value="HIT"/>
    <property type="match status" value="1"/>
</dbReference>
<dbReference type="PROSITE" id="PS00892">
    <property type="entry name" value="HIT_1"/>
    <property type="match status" value="1"/>
</dbReference>
<dbReference type="InterPro" id="IPR019808">
    <property type="entry name" value="Histidine_triad_CS"/>
</dbReference>
<dbReference type="InterPro" id="IPR001310">
    <property type="entry name" value="Histidine_triad_HIT"/>
</dbReference>
<accession>A0A0C1Y8V7</accession>
<evidence type="ECO:0000313" key="5">
    <source>
        <dbReference type="EMBL" id="KIF83363.1"/>
    </source>
</evidence>
<comment type="caution">
    <text evidence="5">The sequence shown here is derived from an EMBL/GenBank/DDBJ whole genome shotgun (WGS) entry which is preliminary data.</text>
</comment>
<dbReference type="RefSeq" id="WP_040041989.1">
    <property type="nucleotide sequence ID" value="NZ_JWJG01000028.1"/>
</dbReference>